<keyword evidence="1" id="KW-0732">Signal</keyword>
<feature type="chain" id="PRO_5026996804" evidence="1">
    <location>
        <begin position="24"/>
        <end position="196"/>
    </location>
</feature>
<gene>
    <name evidence="2" type="primary">gldD</name>
    <name evidence="2" type="ordered locus">CHU_3683</name>
</gene>
<reference evidence="2 3" key="1">
    <citation type="journal article" date="2007" name="Appl. Environ. Microbiol.">
        <title>Genome sequence of the cellulolytic gliding bacterium Cytophaga hutchinsonii.</title>
        <authorList>
            <person name="Xie G."/>
            <person name="Bruce D.C."/>
            <person name="Challacombe J.F."/>
            <person name="Chertkov O."/>
            <person name="Detter J.C."/>
            <person name="Gilna P."/>
            <person name="Han C.S."/>
            <person name="Lucas S."/>
            <person name="Misra M."/>
            <person name="Myers G.L."/>
            <person name="Richardson P."/>
            <person name="Tapia R."/>
            <person name="Thayer N."/>
            <person name="Thompson L.S."/>
            <person name="Brettin T.S."/>
            <person name="Henrissat B."/>
            <person name="Wilson D.B."/>
            <person name="McBride M.J."/>
        </authorList>
    </citation>
    <scope>NUCLEOTIDE SEQUENCE [LARGE SCALE GENOMIC DNA]</scope>
    <source>
        <strain evidence="3">ATCC 33406 / DSM 1761 / CIP 103989 / NBRC 15051 / NCIMB 9469 / D465</strain>
    </source>
</reference>
<dbReference type="AlphaFoldDB" id="A0A6N4SX64"/>
<feature type="signal peptide" evidence="1">
    <location>
        <begin position="1"/>
        <end position="23"/>
    </location>
</feature>
<evidence type="ECO:0000313" key="3">
    <source>
        <dbReference type="Proteomes" id="UP000001822"/>
    </source>
</evidence>
<dbReference type="OrthoDB" id="679501at2"/>
<dbReference type="InterPro" id="IPR019850">
    <property type="entry name" value="GldD-like"/>
</dbReference>
<dbReference type="RefSeq" id="WP_011587021.1">
    <property type="nucleotide sequence ID" value="NC_008255.1"/>
</dbReference>
<sequence length="196" mass="22487">MKNNIFVLSILGLLILVSSCSNEENAFMPKPKGFNKIDLPAHRYDTLTGDYPYTFEYSSIAKIVPDTTKTAEPYWIDIYYPEYKANIQITYKKTNNNPKTLEEYIKDSHTLANKHNVKAYAIDELITDTKNGYAVKVFELSGDVPSQIQFHVTDSTKNFLRGAVYFRTSTKNDSLAPVISYMKEDVMHLIETLKFK</sequence>
<evidence type="ECO:0000313" key="2">
    <source>
        <dbReference type="EMBL" id="ABG60916.1"/>
    </source>
</evidence>
<protein>
    <submittedName>
        <fullName evidence="2">Protein involved in gliding motility GldD</fullName>
    </submittedName>
</protein>
<dbReference type="KEGG" id="chu:CHU_3683"/>
<dbReference type="Pfam" id="PF25593">
    <property type="entry name" value="GldD_lipo"/>
    <property type="match status" value="1"/>
</dbReference>
<organism evidence="2 3">
    <name type="scientific">Cytophaga hutchinsonii (strain ATCC 33406 / DSM 1761 / CIP 103989 / NBRC 15051 / NCIMB 9469 / D465)</name>
    <dbReference type="NCBI Taxonomy" id="269798"/>
    <lineage>
        <taxon>Bacteria</taxon>
        <taxon>Pseudomonadati</taxon>
        <taxon>Bacteroidota</taxon>
        <taxon>Cytophagia</taxon>
        <taxon>Cytophagales</taxon>
        <taxon>Cytophagaceae</taxon>
        <taxon>Cytophaga</taxon>
    </lineage>
</organism>
<dbReference type="EMBL" id="CP000383">
    <property type="protein sequence ID" value="ABG60916.1"/>
    <property type="molecule type" value="Genomic_DNA"/>
</dbReference>
<proteinExistence type="predicted"/>
<dbReference type="PROSITE" id="PS51257">
    <property type="entry name" value="PROKAR_LIPOPROTEIN"/>
    <property type="match status" value="1"/>
</dbReference>
<name>A0A6N4SX64_CYTH3</name>
<keyword evidence="3" id="KW-1185">Reference proteome</keyword>
<dbReference type="NCBIfam" id="TIGR03512">
    <property type="entry name" value="GldD_lipo"/>
    <property type="match status" value="1"/>
</dbReference>
<dbReference type="Proteomes" id="UP000001822">
    <property type="component" value="Chromosome"/>
</dbReference>
<evidence type="ECO:0000256" key="1">
    <source>
        <dbReference type="SAM" id="SignalP"/>
    </source>
</evidence>
<accession>A0A6N4SX64</accession>